<evidence type="ECO:0000256" key="1">
    <source>
        <dbReference type="ARBA" id="ARBA00006484"/>
    </source>
</evidence>
<gene>
    <name evidence="5" type="ORF">Q8791_11210</name>
</gene>
<sequence length="633" mass="67201">MTARPGRDGRNPPRDRSGRERDRARRYITASDGQRLAVYSSGPADRPTLLCVHGYPDNASVWGALTDELGDGYRVVSYDVRGAGRSTAPDHRSGYLLDQLADDLALVAATVSPDRPVHLLAHDWGSIQAWHAVTAPEHASRFASFTSVSGPALDHAGQWFRSRPDGARTVLRQAVRSGYIGFFHLPGVPEAAWLTGVGGLVLSAAERIGGGPAVPARRDVRDYLNGLSLYRANMIPRLTRPVDRRTDVPVQVLAPTDDAFMVEQIQSNAGRWAPDFRFHRFQGGHWSLRSRPAPVAARLRAFVDGVESDAPRPRLNLTARRSRRRGGAFAGQVAVVTGAGSGIGRSLCSELAGRGARIVAVDVDGPAAERTAELADALTPGARARRVDVTDSAAVEELAAWVRDEYGVPDLVFNNAGIGVAGPFLETTAQDWARVVDVNLWGVVHGCRAFAPMMVEAGGGGRIVNTASAAAYLPSRVYGAYATTKAAVLMLSRTLRGELAEKGVAVTAVCPGPVDTGIVSHARLSGMGPVSAARERLDRLYRLRGYTPEKAARRIADAVADAPEIVPVTGEAHVGLWLSRLAPGVLRRAARVSPPGLTSARPRPVPSCPSLRSRASGAADRPGGPGNGVGTGR</sequence>
<evidence type="ECO:0000259" key="4">
    <source>
        <dbReference type="Pfam" id="PF00561"/>
    </source>
</evidence>
<dbReference type="RefSeq" id="WP_330091582.1">
    <property type="nucleotide sequence ID" value="NZ_JAUZMY010000009.1"/>
</dbReference>
<reference evidence="5 6" key="1">
    <citation type="submission" date="2023-08" db="EMBL/GenBank/DDBJ databases">
        <authorList>
            <person name="Girao M."/>
            <person name="Carvalho M.F."/>
        </authorList>
    </citation>
    <scope>NUCLEOTIDE SEQUENCE [LARGE SCALE GENOMIC DNA]</scope>
    <source>
        <strain evidence="5 6">CT-R113</strain>
    </source>
</reference>
<dbReference type="InterPro" id="IPR029058">
    <property type="entry name" value="AB_hydrolase_fold"/>
</dbReference>
<dbReference type="SUPFAM" id="SSF53474">
    <property type="entry name" value="alpha/beta-Hydrolases"/>
    <property type="match status" value="1"/>
</dbReference>
<feature type="compositionally biased region" description="Gly residues" evidence="3">
    <location>
        <begin position="623"/>
        <end position="633"/>
    </location>
</feature>
<dbReference type="InterPro" id="IPR002347">
    <property type="entry name" value="SDR_fam"/>
</dbReference>
<dbReference type="Pfam" id="PF00106">
    <property type="entry name" value="adh_short"/>
    <property type="match status" value="1"/>
</dbReference>
<dbReference type="SUPFAM" id="SSF51735">
    <property type="entry name" value="NAD(P)-binding Rossmann-fold domains"/>
    <property type="match status" value="1"/>
</dbReference>
<evidence type="ECO:0000256" key="2">
    <source>
        <dbReference type="ARBA" id="ARBA00023002"/>
    </source>
</evidence>
<comment type="similarity">
    <text evidence="1">Belongs to the short-chain dehydrogenases/reductases (SDR) family.</text>
</comment>
<dbReference type="InterPro" id="IPR000073">
    <property type="entry name" value="AB_hydrolase_1"/>
</dbReference>
<evidence type="ECO:0000313" key="5">
    <source>
        <dbReference type="EMBL" id="MEE2037790.1"/>
    </source>
</evidence>
<dbReference type="Proteomes" id="UP001356095">
    <property type="component" value="Unassembled WGS sequence"/>
</dbReference>
<dbReference type="Pfam" id="PF00561">
    <property type="entry name" value="Abhydrolase_1"/>
    <property type="match status" value="1"/>
</dbReference>
<name>A0ABU7K6A8_9ACTN</name>
<feature type="region of interest" description="Disordered" evidence="3">
    <location>
        <begin position="592"/>
        <end position="633"/>
    </location>
</feature>
<dbReference type="NCBIfam" id="NF004514">
    <property type="entry name" value="PRK05855.1"/>
    <property type="match status" value="1"/>
</dbReference>
<feature type="domain" description="AB hydrolase-1" evidence="4">
    <location>
        <begin position="47"/>
        <end position="170"/>
    </location>
</feature>
<protein>
    <submittedName>
        <fullName evidence="5">SDR family oxidoreductase</fullName>
    </submittedName>
</protein>
<dbReference type="PANTHER" id="PTHR43391:SF12">
    <property type="entry name" value="OXIDOREDUCTASE EPHD-RELATED"/>
    <property type="match status" value="1"/>
</dbReference>
<keyword evidence="6" id="KW-1185">Reference proteome</keyword>
<comment type="caution">
    <text evidence="5">The sequence shown here is derived from an EMBL/GenBank/DDBJ whole genome shotgun (WGS) entry which is preliminary data.</text>
</comment>
<proteinExistence type="inferred from homology"/>
<dbReference type="PANTHER" id="PTHR43391">
    <property type="entry name" value="RETINOL DEHYDROGENASE-RELATED"/>
    <property type="match status" value="1"/>
</dbReference>
<dbReference type="CDD" id="cd05233">
    <property type="entry name" value="SDR_c"/>
    <property type="match status" value="1"/>
</dbReference>
<keyword evidence="2" id="KW-0560">Oxidoreductase</keyword>
<dbReference type="PRINTS" id="PR00080">
    <property type="entry name" value="SDRFAMILY"/>
</dbReference>
<organism evidence="5 6">
    <name type="scientific">Nocardiopsis codii</name>
    <dbReference type="NCBI Taxonomy" id="3065942"/>
    <lineage>
        <taxon>Bacteria</taxon>
        <taxon>Bacillati</taxon>
        <taxon>Actinomycetota</taxon>
        <taxon>Actinomycetes</taxon>
        <taxon>Streptosporangiales</taxon>
        <taxon>Nocardiopsidaceae</taxon>
        <taxon>Nocardiopsis</taxon>
    </lineage>
</organism>
<evidence type="ECO:0000313" key="6">
    <source>
        <dbReference type="Proteomes" id="UP001356095"/>
    </source>
</evidence>
<dbReference type="EMBL" id="JAUZMY010000009">
    <property type="protein sequence ID" value="MEE2037790.1"/>
    <property type="molecule type" value="Genomic_DNA"/>
</dbReference>
<feature type="region of interest" description="Disordered" evidence="3">
    <location>
        <begin position="1"/>
        <end position="23"/>
    </location>
</feature>
<dbReference type="PROSITE" id="PS00061">
    <property type="entry name" value="ADH_SHORT"/>
    <property type="match status" value="1"/>
</dbReference>
<dbReference type="Gene3D" id="3.40.50.720">
    <property type="entry name" value="NAD(P)-binding Rossmann-like Domain"/>
    <property type="match status" value="1"/>
</dbReference>
<dbReference type="Gene3D" id="3.40.50.1820">
    <property type="entry name" value="alpha/beta hydrolase"/>
    <property type="match status" value="1"/>
</dbReference>
<dbReference type="InterPro" id="IPR036291">
    <property type="entry name" value="NAD(P)-bd_dom_sf"/>
</dbReference>
<accession>A0ABU7K6A8</accession>
<evidence type="ECO:0000256" key="3">
    <source>
        <dbReference type="SAM" id="MobiDB-lite"/>
    </source>
</evidence>
<dbReference type="PRINTS" id="PR00081">
    <property type="entry name" value="GDHRDH"/>
</dbReference>
<dbReference type="InterPro" id="IPR020904">
    <property type="entry name" value="Sc_DH/Rdtase_CS"/>
</dbReference>